<protein>
    <submittedName>
        <fullName evidence="12">DUF883 domain-containing protein</fullName>
    </submittedName>
</protein>
<evidence type="ECO:0000256" key="5">
    <source>
        <dbReference type="ARBA" id="ARBA00022692"/>
    </source>
</evidence>
<evidence type="ECO:0000313" key="13">
    <source>
        <dbReference type="Proteomes" id="UP000321272"/>
    </source>
</evidence>
<dbReference type="PANTHER" id="PTHR35893:SF3">
    <property type="entry name" value="INNER MEMBRANE PROTEIN"/>
    <property type="match status" value="1"/>
</dbReference>
<evidence type="ECO:0000256" key="7">
    <source>
        <dbReference type="ARBA" id="ARBA00023136"/>
    </source>
</evidence>
<dbReference type="RefSeq" id="WP_147184538.1">
    <property type="nucleotide sequence ID" value="NZ_CP042382.1"/>
</dbReference>
<keyword evidence="4" id="KW-0997">Cell inner membrane</keyword>
<evidence type="ECO:0000259" key="10">
    <source>
        <dbReference type="Pfam" id="PF05957"/>
    </source>
</evidence>
<dbReference type="PANTHER" id="PTHR35893">
    <property type="entry name" value="INNER MEMBRANE PROTEIN-RELATED"/>
    <property type="match status" value="1"/>
</dbReference>
<comment type="similarity">
    <text evidence="2">Belongs to the ElaB/YgaM/YqjD family.</text>
</comment>
<dbReference type="InterPro" id="IPR010279">
    <property type="entry name" value="YqjD/ElaB"/>
</dbReference>
<dbReference type="Proteomes" id="UP000321272">
    <property type="component" value="Chromosome"/>
</dbReference>
<name>A0A5B8SU35_9GAMM</name>
<evidence type="ECO:0000256" key="6">
    <source>
        <dbReference type="ARBA" id="ARBA00022989"/>
    </source>
</evidence>
<gene>
    <name evidence="12" type="ORF">FGL86_10635</name>
</gene>
<dbReference type="Pfam" id="PF05957">
    <property type="entry name" value="DUF883"/>
    <property type="match status" value="1"/>
</dbReference>
<evidence type="ECO:0000256" key="3">
    <source>
        <dbReference type="ARBA" id="ARBA00022475"/>
    </source>
</evidence>
<keyword evidence="8" id="KW-0175">Coiled coil</keyword>
<feature type="coiled-coil region" evidence="8">
    <location>
        <begin position="38"/>
        <end position="65"/>
    </location>
</feature>
<keyword evidence="6 9" id="KW-1133">Transmembrane helix</keyword>
<accession>A0A5B8SU35</accession>
<dbReference type="KEGG" id="paur:FGL86_10635"/>
<evidence type="ECO:0000256" key="9">
    <source>
        <dbReference type="SAM" id="Phobius"/>
    </source>
</evidence>
<dbReference type="EMBL" id="CP042382">
    <property type="protein sequence ID" value="QEA39487.1"/>
    <property type="molecule type" value="Genomic_DNA"/>
</dbReference>
<sequence>MANRTPNIDASTDQLKSDLRHLSQTVEELVHATADDSRSNVKELRERAEKRLKDTRSRLEARGERLYHDAYDSAVHQADAFDEYVRDNPWRSVGIGTLLGIIVGFILGRR</sequence>
<dbReference type="GO" id="GO:0005886">
    <property type="term" value="C:plasma membrane"/>
    <property type="evidence" value="ECO:0007669"/>
    <property type="project" value="UniProtKB-SubCell"/>
</dbReference>
<proteinExistence type="inferred from homology"/>
<keyword evidence="5 9" id="KW-0812">Transmembrane</keyword>
<keyword evidence="3" id="KW-1003">Cell membrane</keyword>
<feature type="transmembrane region" description="Helical" evidence="9">
    <location>
        <begin position="90"/>
        <end position="108"/>
    </location>
</feature>
<evidence type="ECO:0000313" key="12">
    <source>
        <dbReference type="EMBL" id="QEA39487.1"/>
    </source>
</evidence>
<evidence type="ECO:0000259" key="11">
    <source>
        <dbReference type="Pfam" id="PF19029"/>
    </source>
</evidence>
<reference evidence="12 13" key="1">
    <citation type="submission" date="2019-06" db="EMBL/GenBank/DDBJ databases">
        <title>Genome analyses of bacteria isolated from kimchi.</title>
        <authorList>
            <person name="Lee S."/>
            <person name="Ahn S."/>
            <person name="Roh S."/>
        </authorList>
    </citation>
    <scope>NUCLEOTIDE SEQUENCE [LARGE SCALE GENOMIC DNA]</scope>
    <source>
        <strain evidence="12 13">CBA4606</strain>
    </source>
</reference>
<evidence type="ECO:0000256" key="1">
    <source>
        <dbReference type="ARBA" id="ARBA00004377"/>
    </source>
</evidence>
<keyword evidence="7 9" id="KW-0472">Membrane</keyword>
<dbReference type="OrthoDB" id="5298386at2"/>
<evidence type="ECO:0000256" key="2">
    <source>
        <dbReference type="ARBA" id="ARBA00010423"/>
    </source>
</evidence>
<evidence type="ECO:0000256" key="8">
    <source>
        <dbReference type="SAM" id="Coils"/>
    </source>
</evidence>
<dbReference type="AlphaFoldDB" id="A0A5B8SU35"/>
<evidence type="ECO:0000256" key="4">
    <source>
        <dbReference type="ARBA" id="ARBA00022519"/>
    </source>
</evidence>
<comment type="subcellular location">
    <subcellularLocation>
        <location evidence="1">Cell inner membrane</location>
        <topology evidence="1">Single-pass membrane protein</topology>
    </subcellularLocation>
</comment>
<dbReference type="InterPro" id="IPR043604">
    <property type="entry name" value="DUF883_N"/>
</dbReference>
<feature type="domain" description="DUF883" evidence="10">
    <location>
        <begin position="13"/>
        <end position="60"/>
    </location>
</feature>
<dbReference type="GO" id="GO:0043022">
    <property type="term" value="F:ribosome binding"/>
    <property type="evidence" value="ECO:0007669"/>
    <property type="project" value="InterPro"/>
</dbReference>
<dbReference type="InterPro" id="IPR043605">
    <property type="entry name" value="DUF883_C"/>
</dbReference>
<organism evidence="12 13">
    <name type="scientific">Pistricoccus aurantiacus</name>
    <dbReference type="NCBI Taxonomy" id="1883414"/>
    <lineage>
        <taxon>Bacteria</taxon>
        <taxon>Pseudomonadati</taxon>
        <taxon>Pseudomonadota</taxon>
        <taxon>Gammaproteobacteria</taxon>
        <taxon>Oceanospirillales</taxon>
        <taxon>Halomonadaceae</taxon>
        <taxon>Pistricoccus</taxon>
    </lineage>
</organism>
<feature type="domain" description="DUF883" evidence="11">
    <location>
        <begin position="82"/>
        <end position="110"/>
    </location>
</feature>
<dbReference type="Pfam" id="PF19029">
    <property type="entry name" value="DUF883_C"/>
    <property type="match status" value="1"/>
</dbReference>
<keyword evidence="13" id="KW-1185">Reference proteome</keyword>